<protein>
    <recommendedName>
        <fullName evidence="4">ferredoxin:thioredoxin reductase</fullName>
        <ecNumber evidence="4">1.8.7.2</ecNumber>
    </recommendedName>
    <alternativeName>
        <fullName evidence="12">Ferredoxin-thioredoxin reductase subunit B</fullName>
    </alternativeName>
</protein>
<dbReference type="CDD" id="cd00350">
    <property type="entry name" value="rubredoxin_like"/>
    <property type="match status" value="1"/>
</dbReference>
<dbReference type="Gene3D" id="2.20.28.10">
    <property type="match status" value="2"/>
</dbReference>
<evidence type="ECO:0000256" key="5">
    <source>
        <dbReference type="ARBA" id="ARBA00022485"/>
    </source>
</evidence>
<keyword evidence="16" id="KW-1185">Reference proteome</keyword>
<evidence type="ECO:0000256" key="7">
    <source>
        <dbReference type="ARBA" id="ARBA00023002"/>
    </source>
</evidence>
<dbReference type="KEGG" id="epo:Epro_0393"/>
<evidence type="ECO:0000256" key="9">
    <source>
        <dbReference type="ARBA" id="ARBA00023014"/>
    </source>
</evidence>
<evidence type="ECO:0000256" key="6">
    <source>
        <dbReference type="ARBA" id="ARBA00022723"/>
    </source>
</evidence>
<comment type="similarity">
    <text evidence="3">Belongs to the ferredoxin thioredoxin reductase beta subunit family.</text>
</comment>
<dbReference type="PANTHER" id="PTHR35113">
    <property type="entry name" value="FERREDOXIN-THIOREDOXIN REDUCTASE CATALYTIC CHAIN, CHLOROPLASTIC"/>
    <property type="match status" value="1"/>
</dbReference>
<sequence>MNVAINSAAELAEIIRKNAQEKSYFLNYDQERVNALIDGLFTNLNRYGYTSCPCRLSCGKYRKDEDIICPCIYMESDVAKYGACFCGLYISKQIFETKIPYPPIPESRPRNRNYALLDKDGNKASVIVWKCKVCGYEYVGDNPPDKCPKCGSAKTLFEKKETEPVVETIWECGLCGYEHTGDNPPDKCPKCGAAKALFKKKS</sequence>
<proteinExistence type="inferred from homology"/>
<gene>
    <name evidence="15" type="ORF">Epro_0393</name>
</gene>
<evidence type="ECO:0000256" key="4">
    <source>
        <dbReference type="ARBA" id="ARBA00012358"/>
    </source>
</evidence>
<accession>A0A0G3WIR7</accession>
<dbReference type="EC" id="1.8.7.2" evidence="4"/>
<comment type="catalytic activity">
    <reaction evidence="13">
        <text>[thioredoxin]-disulfide + 2 reduced [2Fe-2S]-[ferredoxin] + 2 H(+) = [thioredoxin]-dithiol + 2 oxidized [2Fe-2S]-[ferredoxin]</text>
        <dbReference type="Rhea" id="RHEA:42336"/>
        <dbReference type="Rhea" id="RHEA-COMP:10000"/>
        <dbReference type="Rhea" id="RHEA-COMP:10001"/>
        <dbReference type="Rhea" id="RHEA-COMP:10698"/>
        <dbReference type="Rhea" id="RHEA-COMP:10700"/>
        <dbReference type="ChEBI" id="CHEBI:15378"/>
        <dbReference type="ChEBI" id="CHEBI:29950"/>
        <dbReference type="ChEBI" id="CHEBI:33737"/>
        <dbReference type="ChEBI" id="CHEBI:33738"/>
        <dbReference type="ChEBI" id="CHEBI:50058"/>
        <dbReference type="EC" id="1.8.7.2"/>
    </reaction>
</comment>
<dbReference type="InterPro" id="IPR048574">
    <property type="entry name" value="RUBY_RBDX"/>
</dbReference>
<evidence type="ECO:0000256" key="2">
    <source>
        <dbReference type="ARBA" id="ARBA00003945"/>
    </source>
</evidence>
<comment type="function">
    <text evidence="2">Catalytic subunit of the ferredoxin-thioredoxin reductase (FTR), which catalyzes the two-electron reduction of thioredoxins by the electrons provided by reduced ferredoxin.</text>
</comment>
<dbReference type="GO" id="GO:0016730">
    <property type="term" value="F:oxidoreductase activity, acting on iron-sulfur proteins as donors"/>
    <property type="evidence" value="ECO:0007669"/>
    <property type="project" value="InterPro"/>
</dbReference>
<feature type="domain" description="Rubredoxin-like" evidence="14">
    <location>
        <begin position="126"/>
        <end position="160"/>
    </location>
</feature>
<dbReference type="SUPFAM" id="SSF57662">
    <property type="entry name" value="Ferredoxin thioredoxin reductase (FTR), catalytic beta chain"/>
    <property type="match status" value="1"/>
</dbReference>
<evidence type="ECO:0000256" key="1">
    <source>
        <dbReference type="ARBA" id="ARBA00001966"/>
    </source>
</evidence>
<evidence type="ECO:0000256" key="13">
    <source>
        <dbReference type="ARBA" id="ARBA00048150"/>
    </source>
</evidence>
<dbReference type="AlphaFoldDB" id="A0A0G3WIR7"/>
<reference evidence="15 16" key="1">
    <citation type="submission" date="2014-09" db="EMBL/GenBank/DDBJ databases">
        <title>Complete genome sequence of Endomicrobium proavitum.</title>
        <authorList>
            <person name="Zheng H."/>
        </authorList>
    </citation>
    <scope>NUCLEOTIDE SEQUENCE [LARGE SCALE GENOMIC DNA]</scope>
    <source>
        <strain evidence="15 16">Rsa215</strain>
    </source>
</reference>
<comment type="cofactor">
    <cofactor evidence="1">
        <name>[4Fe-4S] cluster</name>
        <dbReference type="ChEBI" id="CHEBI:49883"/>
    </cofactor>
</comment>
<keyword evidence="5" id="KW-0004">4Fe-4S</keyword>
<keyword evidence="7" id="KW-0560">Oxidoreductase</keyword>
<evidence type="ECO:0000313" key="15">
    <source>
        <dbReference type="EMBL" id="AKL97772.1"/>
    </source>
</evidence>
<organism evidence="15 16">
    <name type="scientific">Endomicrobium proavitum</name>
    <dbReference type="NCBI Taxonomy" id="1408281"/>
    <lineage>
        <taxon>Bacteria</taxon>
        <taxon>Pseudomonadati</taxon>
        <taxon>Elusimicrobiota</taxon>
        <taxon>Endomicrobiia</taxon>
        <taxon>Endomicrobiales</taxon>
        <taxon>Endomicrobiaceae</taxon>
        <taxon>Endomicrobium</taxon>
    </lineage>
</organism>
<evidence type="ECO:0000256" key="10">
    <source>
        <dbReference type="ARBA" id="ARBA00023157"/>
    </source>
</evidence>
<keyword evidence="6" id="KW-0479">Metal-binding</keyword>
<evidence type="ECO:0000313" key="16">
    <source>
        <dbReference type="Proteomes" id="UP000035337"/>
    </source>
</evidence>
<dbReference type="EMBL" id="CP009498">
    <property type="protein sequence ID" value="AKL97772.1"/>
    <property type="molecule type" value="Genomic_DNA"/>
</dbReference>
<dbReference type="GO" id="GO:0051539">
    <property type="term" value="F:4 iron, 4 sulfur cluster binding"/>
    <property type="evidence" value="ECO:0007669"/>
    <property type="project" value="UniProtKB-KW"/>
</dbReference>
<keyword evidence="8" id="KW-0408">Iron</keyword>
<evidence type="ECO:0000256" key="3">
    <source>
        <dbReference type="ARBA" id="ARBA00007941"/>
    </source>
</evidence>
<keyword evidence="10" id="KW-1015">Disulfide bond</keyword>
<dbReference type="RefSeq" id="WP_052570113.1">
    <property type="nucleotide sequence ID" value="NZ_CP009498.1"/>
</dbReference>
<dbReference type="Gene3D" id="3.90.460.10">
    <property type="entry name" value="Ferredoxin thioredoxin reductase catalytic beta subunit"/>
    <property type="match status" value="1"/>
</dbReference>
<dbReference type="SUPFAM" id="SSF57802">
    <property type="entry name" value="Rubredoxin-like"/>
    <property type="match status" value="2"/>
</dbReference>
<comment type="subunit">
    <text evidence="11">Heterodimer of subunit A (variable subunit) and subunit B (catalytic subunit). Heterodimeric FTR forms a complex with ferredoxin and thioredoxin.</text>
</comment>
<dbReference type="OrthoDB" id="9782739at2"/>
<dbReference type="PANTHER" id="PTHR35113:SF1">
    <property type="entry name" value="FERREDOXIN-THIOREDOXIN REDUCTASE CATALYTIC CHAIN, CHLOROPLASTIC"/>
    <property type="match status" value="1"/>
</dbReference>
<dbReference type="Pfam" id="PF02943">
    <property type="entry name" value="FeThRed_B"/>
    <property type="match status" value="1"/>
</dbReference>
<dbReference type="InterPro" id="IPR004209">
    <property type="entry name" value="FTR_bsu"/>
</dbReference>
<dbReference type="InterPro" id="IPR036644">
    <property type="entry name" value="FTR_bsu_sf"/>
</dbReference>
<evidence type="ECO:0000256" key="12">
    <source>
        <dbReference type="ARBA" id="ARBA00030295"/>
    </source>
</evidence>
<dbReference type="InterPro" id="IPR024934">
    <property type="entry name" value="Rubredoxin-like_dom"/>
</dbReference>
<dbReference type="STRING" id="1408281.Epro_0393"/>
<dbReference type="PROSITE" id="PS50903">
    <property type="entry name" value="RUBREDOXIN_LIKE"/>
    <property type="match status" value="2"/>
</dbReference>
<name>A0A0G3WIR7_9BACT</name>
<dbReference type="GO" id="GO:0005506">
    <property type="term" value="F:iron ion binding"/>
    <property type="evidence" value="ECO:0007669"/>
    <property type="project" value="InterPro"/>
</dbReference>
<dbReference type="Pfam" id="PF21349">
    <property type="entry name" value="RUBY_RBDX"/>
    <property type="match status" value="2"/>
</dbReference>
<keyword evidence="9" id="KW-0411">Iron-sulfur</keyword>
<dbReference type="Proteomes" id="UP000035337">
    <property type="component" value="Chromosome"/>
</dbReference>
<feature type="domain" description="Rubredoxin-like" evidence="14">
    <location>
        <begin position="167"/>
        <end position="201"/>
    </location>
</feature>
<evidence type="ECO:0000256" key="11">
    <source>
        <dbReference type="ARBA" id="ARBA00026011"/>
    </source>
</evidence>
<evidence type="ECO:0000256" key="8">
    <source>
        <dbReference type="ARBA" id="ARBA00023004"/>
    </source>
</evidence>
<evidence type="ECO:0000259" key="14">
    <source>
        <dbReference type="PROSITE" id="PS50903"/>
    </source>
</evidence>